<keyword evidence="3" id="KW-1185">Reference proteome</keyword>
<sequence>MRKEQILEQALQLDLKDRAELAQQLLSSLEQISPEEHDRLWTEVAARRAEELQNGKTKGYSWEEIKQDALSRLG</sequence>
<evidence type="ECO:0000313" key="3">
    <source>
        <dbReference type="Proteomes" id="UP000006655"/>
    </source>
</evidence>
<accession>D3PKP6</accession>
<evidence type="ECO:0008006" key="5">
    <source>
        <dbReference type="Google" id="ProtNLM"/>
    </source>
</evidence>
<dbReference type="RefSeq" id="WP_013014418.1">
    <property type="nucleotide sequence ID" value="NC_013946.1"/>
</dbReference>
<dbReference type="STRING" id="504728.K649_11705"/>
<reference evidence="1 3" key="1">
    <citation type="journal article" date="2010" name="Stand. Genomic Sci.">
        <title>Complete genome sequence of Meiothermus ruber type strain (21).</title>
        <authorList>
            <person name="Tindall B.J."/>
            <person name="Sikorski J."/>
            <person name="Lucas S."/>
            <person name="Goltsman E."/>
            <person name="Copeland A."/>
            <person name="Glavina Del Rio T."/>
            <person name="Nolan M."/>
            <person name="Tice H."/>
            <person name="Cheng J.F."/>
            <person name="Han C."/>
            <person name="Pitluck S."/>
            <person name="Liolios K."/>
            <person name="Ivanova N."/>
            <person name="Mavromatis K."/>
            <person name="Ovchinnikova G."/>
            <person name="Pati A."/>
            <person name="Fahnrich R."/>
            <person name="Goodwin L."/>
            <person name="Chen A."/>
            <person name="Palaniappan K."/>
            <person name="Land M."/>
            <person name="Hauser L."/>
            <person name="Chang Y.J."/>
            <person name="Jeffries C.D."/>
            <person name="Rohde M."/>
            <person name="Goker M."/>
            <person name="Woyke T."/>
            <person name="Bristow J."/>
            <person name="Eisen J.A."/>
            <person name="Markowitz V."/>
            <person name="Hugenholtz P."/>
            <person name="Kyrpides N.C."/>
            <person name="Klenk H.P."/>
            <person name="Lapidus A."/>
        </authorList>
    </citation>
    <scope>NUCLEOTIDE SEQUENCE [LARGE SCALE GENOMIC DNA]</scope>
    <source>
        <strain evidence="3">ATCC 35948 / DSM 1279 / VKM B-1258 / 21</strain>
        <strain evidence="1">DSM 1279</strain>
    </source>
</reference>
<gene>
    <name evidence="1" type="ordered locus">Mrub_2166</name>
    <name evidence="2" type="ORF">K649_11705</name>
</gene>
<evidence type="ECO:0000313" key="2">
    <source>
        <dbReference type="EMBL" id="AGK05631.1"/>
    </source>
</evidence>
<dbReference type="Proteomes" id="UP000006655">
    <property type="component" value="Chromosome"/>
</dbReference>
<organism evidence="2 4">
    <name type="scientific">Meiothermus ruber (strain ATCC 35948 / DSM 1279 / VKM B-1258 / 21)</name>
    <name type="common">Thermus ruber</name>
    <dbReference type="NCBI Taxonomy" id="504728"/>
    <lineage>
        <taxon>Bacteria</taxon>
        <taxon>Thermotogati</taxon>
        <taxon>Deinococcota</taxon>
        <taxon>Deinococci</taxon>
        <taxon>Thermales</taxon>
        <taxon>Thermaceae</taxon>
        <taxon>Meiothermus</taxon>
    </lineage>
</organism>
<dbReference type="EMBL" id="CP001743">
    <property type="protein sequence ID" value="ADD28920.1"/>
    <property type="molecule type" value="Genomic_DNA"/>
</dbReference>
<dbReference type="Pfam" id="PF09720">
    <property type="entry name" value="Unstab_antitox"/>
    <property type="match status" value="1"/>
</dbReference>
<dbReference type="Proteomes" id="UP000013026">
    <property type="component" value="Chromosome"/>
</dbReference>
<proteinExistence type="predicted"/>
<reference evidence="2" key="2">
    <citation type="submission" date="2013-04" db="EMBL/GenBank/DDBJ databases">
        <title>Non-Hybrid, Finished Microbial Genome Assemblies from Long-Read SMRT Sequencing Data.</title>
        <authorList>
            <person name="Klammer A."/>
            <person name="Drake J."/>
            <person name="Heiner C."/>
            <person name="Clum A."/>
            <person name="Copeland A."/>
            <person name="Huddleston J."/>
            <person name="Eichler E."/>
            <person name="Turner S.W."/>
        </authorList>
    </citation>
    <scope>NUCLEOTIDE SEQUENCE</scope>
    <source>
        <strain evidence="2">DSM 1279</strain>
    </source>
</reference>
<dbReference type="PATRIC" id="fig|504728.9.peg.2411"/>
<dbReference type="InterPro" id="IPR013406">
    <property type="entry name" value="CHP02574_addiction_mod"/>
</dbReference>
<evidence type="ECO:0000313" key="4">
    <source>
        <dbReference type="Proteomes" id="UP000013026"/>
    </source>
</evidence>
<dbReference type="KEGG" id="mre:K649_11705"/>
<name>D3PKP6_MEIRD</name>
<evidence type="ECO:0000313" key="1">
    <source>
        <dbReference type="EMBL" id="ADD28920.1"/>
    </source>
</evidence>
<protein>
    <recommendedName>
        <fullName evidence="5">Addiction module protein</fullName>
    </recommendedName>
</protein>
<reference evidence="2 4" key="3">
    <citation type="submission" date="2013-04" db="EMBL/GenBank/DDBJ databases">
        <authorList>
            <person name="Chin J."/>
            <person name="Alexander D.H."/>
            <person name="Marks P."/>
            <person name="Korlach J."/>
            <person name="Clum A."/>
            <person name="Copeland A."/>
        </authorList>
    </citation>
    <scope>NUCLEOTIDE SEQUENCE [LARGE SCALE GENOMIC DNA]</scope>
    <source>
        <strain evidence="4">ATCC 35948 / DSM 1279 / VKM B-1258 / 21</strain>
        <strain evidence="2">DSM 1279</strain>
    </source>
</reference>
<dbReference type="KEGG" id="mrb:Mrub_2166"/>
<dbReference type="OrthoDB" id="5570388at2"/>
<dbReference type="AlphaFoldDB" id="D3PKP6"/>
<dbReference type="EMBL" id="CP005385">
    <property type="protein sequence ID" value="AGK05631.1"/>
    <property type="molecule type" value="Genomic_DNA"/>
</dbReference>